<dbReference type="GO" id="GO:0004674">
    <property type="term" value="F:protein serine/threonine kinase activity"/>
    <property type="evidence" value="ECO:0007669"/>
    <property type="project" value="UniProtKB-KW"/>
</dbReference>
<dbReference type="PANTHER" id="PTHR24058">
    <property type="entry name" value="DUAL SPECIFICITY PROTEIN KINASE"/>
    <property type="match status" value="1"/>
</dbReference>
<evidence type="ECO:0000256" key="1">
    <source>
        <dbReference type="ARBA" id="ARBA00022527"/>
    </source>
</evidence>
<evidence type="ECO:0000256" key="6">
    <source>
        <dbReference type="PROSITE-ProRule" id="PRU10141"/>
    </source>
</evidence>
<feature type="binding site" evidence="6">
    <location>
        <position position="108"/>
    </location>
    <ligand>
        <name>ATP</name>
        <dbReference type="ChEBI" id="CHEBI:30616"/>
    </ligand>
</feature>
<comment type="similarity">
    <text evidence="7">Belongs to the protein kinase superfamily.</text>
</comment>
<keyword evidence="4" id="KW-0418">Kinase</keyword>
<dbReference type="InterPro" id="IPR000719">
    <property type="entry name" value="Prot_kinase_dom"/>
</dbReference>
<evidence type="ECO:0000256" key="3">
    <source>
        <dbReference type="ARBA" id="ARBA00022741"/>
    </source>
</evidence>
<dbReference type="InterPro" id="IPR011009">
    <property type="entry name" value="Kinase-like_dom_sf"/>
</dbReference>
<dbReference type="GO" id="GO:0005524">
    <property type="term" value="F:ATP binding"/>
    <property type="evidence" value="ECO:0007669"/>
    <property type="project" value="UniProtKB-UniRule"/>
</dbReference>
<dbReference type="PROSITE" id="PS00108">
    <property type="entry name" value="PROTEIN_KINASE_ST"/>
    <property type="match status" value="1"/>
</dbReference>
<dbReference type="Pfam" id="PF00069">
    <property type="entry name" value="Pkinase"/>
    <property type="match status" value="1"/>
</dbReference>
<organism evidence="10 11">
    <name type="scientific">Peronospora effusa</name>
    <dbReference type="NCBI Taxonomy" id="542832"/>
    <lineage>
        <taxon>Eukaryota</taxon>
        <taxon>Sar</taxon>
        <taxon>Stramenopiles</taxon>
        <taxon>Oomycota</taxon>
        <taxon>Peronosporomycetes</taxon>
        <taxon>Peronosporales</taxon>
        <taxon>Peronosporaceae</taxon>
        <taxon>Peronospora</taxon>
    </lineage>
</organism>
<evidence type="ECO:0000256" key="8">
    <source>
        <dbReference type="SAM" id="MobiDB-lite"/>
    </source>
</evidence>
<evidence type="ECO:0000256" key="2">
    <source>
        <dbReference type="ARBA" id="ARBA00022679"/>
    </source>
</evidence>
<evidence type="ECO:0000313" key="10">
    <source>
        <dbReference type="EMBL" id="RMX70413.1"/>
    </source>
</evidence>
<feature type="domain" description="Protein kinase" evidence="9">
    <location>
        <begin position="79"/>
        <end position="429"/>
    </location>
</feature>
<dbReference type="PANTHER" id="PTHR24058:SF28">
    <property type="entry name" value="SERINE_THREONINE-PROTEIN KINASE MINIBRAIN"/>
    <property type="match status" value="1"/>
</dbReference>
<feature type="compositionally biased region" description="Basic and acidic residues" evidence="8">
    <location>
        <begin position="481"/>
        <end position="490"/>
    </location>
</feature>
<evidence type="ECO:0000313" key="11">
    <source>
        <dbReference type="Proteomes" id="UP000282087"/>
    </source>
</evidence>
<dbReference type="EMBL" id="QLLG01000002">
    <property type="protein sequence ID" value="RMX70413.1"/>
    <property type="molecule type" value="Genomic_DNA"/>
</dbReference>
<name>A0A3M6VVM6_9STRA</name>
<dbReference type="PROSITE" id="PS00107">
    <property type="entry name" value="PROTEIN_KINASE_ATP"/>
    <property type="match status" value="1"/>
</dbReference>
<feature type="compositionally biased region" description="Basic and acidic residues" evidence="8">
    <location>
        <begin position="458"/>
        <end position="468"/>
    </location>
</feature>
<dbReference type="InterPro" id="IPR050494">
    <property type="entry name" value="Ser_Thr_dual-spec_kinase"/>
</dbReference>
<feature type="region of interest" description="Disordered" evidence="8">
    <location>
        <begin position="443"/>
        <end position="490"/>
    </location>
</feature>
<dbReference type="Gene3D" id="1.10.510.10">
    <property type="entry name" value="Transferase(Phosphotransferase) domain 1"/>
    <property type="match status" value="1"/>
</dbReference>
<evidence type="ECO:0000256" key="4">
    <source>
        <dbReference type="ARBA" id="ARBA00022777"/>
    </source>
</evidence>
<accession>A0A3M6VVM6</accession>
<dbReference type="Proteomes" id="UP000282087">
    <property type="component" value="Unassembled WGS sequence"/>
</dbReference>
<evidence type="ECO:0000259" key="9">
    <source>
        <dbReference type="PROSITE" id="PS50011"/>
    </source>
</evidence>
<evidence type="ECO:0000256" key="5">
    <source>
        <dbReference type="ARBA" id="ARBA00022840"/>
    </source>
</evidence>
<dbReference type="STRING" id="542832.A0A3M6VVM6"/>
<dbReference type="Gene3D" id="3.30.200.20">
    <property type="entry name" value="Phosphorylase Kinase, domain 1"/>
    <property type="match status" value="1"/>
</dbReference>
<dbReference type="SUPFAM" id="SSF56112">
    <property type="entry name" value="Protein kinase-like (PK-like)"/>
    <property type="match status" value="1"/>
</dbReference>
<gene>
    <name evidence="10" type="ORF">DD238_000155</name>
</gene>
<sequence length="490" mass="56290">METLGDANDAIRPLKDTPRHQLTRGLLRTLNVINMNYYQKNNKPKPKSTVTTKKKKKLIPANYVLSETGEETFHNGRYLVRGEKLGAGSFGQVVEAQDLTTGKTVAIKIVQKKQQYTEQAQMEINILQQLHLPQHYDATNYIVKLEDSFMHEGHQCLVFERLGPNLFDVLRRTSFSGISLKLLRKFTRQILKALEYIRHPNVNVIHCDLKPENILLVSEAHSSIKLIDFGSSCLSQNQIHSYTQSRFYRAPEVLLGMRYTAAIDMWSLGCILVEMHTGKPLFCGYDSVDQLHRIINVLGMPSRELIARANPKYRRCFFDEVVVTEGGEKRIDYRLKAHKIAPPKRVNVIPESSKTLPEILASADKCGTLNNSPEQYLTLHDFIMRMLDFKYVNDEFLTNLRNTANSCLPYIFSPDTRITPTEAMQHPFLMGTMRQMQRDEKVEVPEAQGKSKFMRASTMHDVHSRNTESKMPPLNRAKQRRLGDKLPDER</sequence>
<dbReference type="InterPro" id="IPR017441">
    <property type="entry name" value="Protein_kinase_ATP_BS"/>
</dbReference>
<dbReference type="VEuPathDB" id="FungiDB:DD237_003935"/>
<keyword evidence="3 6" id="KW-0547">Nucleotide-binding</keyword>
<reference evidence="10 11" key="1">
    <citation type="submission" date="2018-06" db="EMBL/GenBank/DDBJ databases">
        <title>Comparative genomics of downy mildews reveals potential adaptations to biotrophy.</title>
        <authorList>
            <person name="Fletcher K."/>
            <person name="Klosterman S.J."/>
            <person name="Derevnina L."/>
            <person name="Martin F."/>
            <person name="Koike S."/>
            <person name="Reyes Chin-Wo S."/>
            <person name="Mou B."/>
            <person name="Michelmore R."/>
        </authorList>
    </citation>
    <scope>NUCLEOTIDE SEQUENCE [LARGE SCALE GENOMIC DNA]</scope>
    <source>
        <strain evidence="10 11">R14</strain>
    </source>
</reference>
<keyword evidence="1 7" id="KW-0723">Serine/threonine-protein kinase</keyword>
<keyword evidence="2" id="KW-0808">Transferase</keyword>
<dbReference type="SMART" id="SM00220">
    <property type="entry name" value="S_TKc"/>
    <property type="match status" value="1"/>
</dbReference>
<dbReference type="AlphaFoldDB" id="A0A3M6VVM6"/>
<keyword evidence="5 6" id="KW-0067">ATP-binding</keyword>
<evidence type="ECO:0000256" key="7">
    <source>
        <dbReference type="RuleBase" id="RU000304"/>
    </source>
</evidence>
<dbReference type="InterPro" id="IPR008271">
    <property type="entry name" value="Ser/Thr_kinase_AS"/>
</dbReference>
<comment type="caution">
    <text evidence="10">The sequence shown here is derived from an EMBL/GenBank/DDBJ whole genome shotgun (WGS) entry which is preliminary data.</text>
</comment>
<dbReference type="PROSITE" id="PS50011">
    <property type="entry name" value="PROTEIN_KINASE_DOM"/>
    <property type="match status" value="1"/>
</dbReference>
<protein>
    <recommendedName>
        <fullName evidence="9">Protein kinase domain-containing protein</fullName>
    </recommendedName>
</protein>
<proteinExistence type="inferred from homology"/>
<keyword evidence="11" id="KW-1185">Reference proteome</keyword>